<feature type="coiled-coil region" evidence="1">
    <location>
        <begin position="905"/>
        <end position="946"/>
    </location>
</feature>
<feature type="compositionally biased region" description="Basic and acidic residues" evidence="2">
    <location>
        <begin position="1341"/>
        <end position="1364"/>
    </location>
</feature>
<feature type="compositionally biased region" description="Low complexity" evidence="2">
    <location>
        <begin position="817"/>
        <end position="834"/>
    </location>
</feature>
<evidence type="ECO:0000256" key="1">
    <source>
        <dbReference type="SAM" id="Coils"/>
    </source>
</evidence>
<feature type="compositionally biased region" description="Polar residues" evidence="2">
    <location>
        <begin position="272"/>
        <end position="285"/>
    </location>
</feature>
<feature type="compositionally biased region" description="Low complexity" evidence="2">
    <location>
        <begin position="20"/>
        <end position="37"/>
    </location>
</feature>
<feature type="compositionally biased region" description="Low complexity" evidence="2">
    <location>
        <begin position="696"/>
        <end position="716"/>
    </location>
</feature>
<feature type="compositionally biased region" description="Pro residues" evidence="2">
    <location>
        <begin position="739"/>
        <end position="748"/>
    </location>
</feature>
<feature type="coiled-coil region" evidence="1">
    <location>
        <begin position="1167"/>
        <end position="1201"/>
    </location>
</feature>
<dbReference type="Proteomes" id="UP001176517">
    <property type="component" value="Unassembled WGS sequence"/>
</dbReference>
<feature type="compositionally biased region" description="Low complexity" evidence="2">
    <location>
        <begin position="606"/>
        <end position="625"/>
    </location>
</feature>
<feature type="region of interest" description="Disordered" evidence="2">
    <location>
        <begin position="696"/>
        <end position="837"/>
    </location>
</feature>
<evidence type="ECO:0000313" key="3">
    <source>
        <dbReference type="EMBL" id="KAK0546216.1"/>
    </source>
</evidence>
<keyword evidence="4" id="KW-1185">Reference proteome</keyword>
<feature type="region of interest" description="Disordered" evidence="2">
    <location>
        <begin position="1281"/>
        <end position="1429"/>
    </location>
</feature>
<feature type="region of interest" description="Disordered" evidence="2">
    <location>
        <begin position="1100"/>
        <end position="1142"/>
    </location>
</feature>
<name>A0AAN6GKY2_9BASI</name>
<evidence type="ECO:0000256" key="2">
    <source>
        <dbReference type="SAM" id="MobiDB-lite"/>
    </source>
</evidence>
<feature type="compositionally biased region" description="Low complexity" evidence="2">
    <location>
        <begin position="1367"/>
        <end position="1380"/>
    </location>
</feature>
<comment type="caution">
    <text evidence="3">The sequence shown here is derived from an EMBL/GenBank/DDBJ whole genome shotgun (WGS) entry which is preliminary data.</text>
</comment>
<feature type="region of interest" description="Disordered" evidence="2">
    <location>
        <begin position="1"/>
        <end position="111"/>
    </location>
</feature>
<feature type="compositionally biased region" description="Polar residues" evidence="2">
    <location>
        <begin position="1241"/>
        <end position="1253"/>
    </location>
</feature>
<feature type="compositionally biased region" description="Basic residues" evidence="2">
    <location>
        <begin position="38"/>
        <end position="50"/>
    </location>
</feature>
<reference evidence="3" key="1">
    <citation type="journal article" date="2023" name="PhytoFront">
        <title>Draft Genome Resources of Seven Strains of Tilletia horrida, Causal Agent of Kernel Smut of Rice.</title>
        <authorList>
            <person name="Khanal S."/>
            <person name="Antony Babu S."/>
            <person name="Zhou X.G."/>
        </authorList>
    </citation>
    <scope>NUCLEOTIDE SEQUENCE</scope>
    <source>
        <strain evidence="3">TX6</strain>
    </source>
</reference>
<feature type="compositionally biased region" description="Low complexity" evidence="2">
    <location>
        <begin position="1100"/>
        <end position="1131"/>
    </location>
</feature>
<accession>A0AAN6GKY2</accession>
<feature type="compositionally biased region" description="Polar residues" evidence="2">
    <location>
        <begin position="1320"/>
        <end position="1336"/>
    </location>
</feature>
<keyword evidence="1" id="KW-0175">Coiled coil</keyword>
<organism evidence="3 4">
    <name type="scientific">Tilletia horrida</name>
    <dbReference type="NCBI Taxonomy" id="155126"/>
    <lineage>
        <taxon>Eukaryota</taxon>
        <taxon>Fungi</taxon>
        <taxon>Dikarya</taxon>
        <taxon>Basidiomycota</taxon>
        <taxon>Ustilaginomycotina</taxon>
        <taxon>Exobasidiomycetes</taxon>
        <taxon>Tilletiales</taxon>
        <taxon>Tilletiaceae</taxon>
        <taxon>Tilletia</taxon>
    </lineage>
</organism>
<feature type="region of interest" description="Disordered" evidence="2">
    <location>
        <begin position="300"/>
        <end position="319"/>
    </location>
</feature>
<proteinExistence type="predicted"/>
<feature type="compositionally biased region" description="Low complexity" evidence="2">
    <location>
        <begin position="565"/>
        <end position="588"/>
    </location>
</feature>
<feature type="compositionally biased region" description="Low complexity" evidence="2">
    <location>
        <begin position="61"/>
        <end position="90"/>
    </location>
</feature>
<feature type="region of interest" description="Disordered" evidence="2">
    <location>
        <begin position="161"/>
        <end position="295"/>
    </location>
</feature>
<feature type="compositionally biased region" description="Low complexity" evidence="2">
    <location>
        <begin position="161"/>
        <end position="175"/>
    </location>
</feature>
<feature type="region of interest" description="Disordered" evidence="2">
    <location>
        <begin position="556"/>
        <end position="642"/>
    </location>
</feature>
<feature type="region of interest" description="Disordered" evidence="2">
    <location>
        <begin position="359"/>
        <end position="378"/>
    </location>
</feature>
<protein>
    <submittedName>
        <fullName evidence="3">Uncharacterized protein</fullName>
    </submittedName>
</protein>
<feature type="compositionally biased region" description="Low complexity" evidence="2">
    <location>
        <begin position="749"/>
        <end position="806"/>
    </location>
</feature>
<dbReference type="EMBL" id="JAPDMZ010000202">
    <property type="protein sequence ID" value="KAK0546216.1"/>
    <property type="molecule type" value="Genomic_DNA"/>
</dbReference>
<sequence>MSTRDESIQAAKKKLKAYRAKQAQAHAAASAAAAAQHQHARKPSHSRKPSIVHLQHQRTPSTTHQRTSSIQQSTSPSTTTTPTPTNLSDNRNSRRLSRHARTSSIANHRQSVDLMMNIPPALAALADSTPPSTTINSNKRLSRHMRTGSIATKRESLDLMSAFTPPSAPPSSTTTMHERRQSRHNRTSSIATKRESIEIMGGVVSGGTTTRNRRSQILPSSLLFNSPNSNLTLPPGGFSSSHDDDDDDTRVSGGKQDWLSALEKLEGRRSPASPNSRTPTQRTSNLPPPRSPSSFAAQLPQLQQQQQSGNGEDGSKSNTARNSIVELPSFDDVHGPEAMDKRLSADLIERNLATTSKESIPASVGGLQGDLPAPGRARPQSLYGASFASAQPLSSLGPSSTAGTLGAAAPVGGMSEFSSIGGMPLSQSQPDGLGTLTELAEADEEEEEESDSPSKKAPGSTLSNQEDLDRIRKQARRASLTPRPLKLKSRPASLFLPSGGLAGAMAHRMGGTAGGPPPVALNQAFQGAHSADTLSGGIQRRSLLFTAATRANLAGPAAAKENDWSTTASSPSAASASFSTTPAGSTSPRTVAAAMSGSATTEPTLASDPSPSASAATAAAAPMSDSRIHQDQTTSTTVPAEPRISLEGDTVTMPTLTATTAAAQAAVGTTKIKSGMRALRLGSLASATSLATIMSPSAVGTPGSAASATSNSSVTMSPPPSYTGSEGFSSTTTVTSPPAASPLPPTPQTAPASTTSAAGNGSGSISKASAGRRSSIVYRSSSNTTSATSSNFGNSSGGTSFSSSAFPMRRTRRTADTADSSASSISPPSSISTTHGIATSTPTMAAVARGGSGLNSRMGSSGDASTITVSVATYEDMCTRATQTEAVRRSLDRTARELAISESERLRAMANLQASTAKAAELEEQLKEAGEQAEMLNEDVEGWRGRCQDAEAGLGRERRERDVERQQWATREQQQIERTRVLTAALEQAGVAVPEFADDGEVTLEQQRSEAGEKFAIVSGLAGKARDASPSGKLGLDKLDLASVLKNPPSPLLGAFAAASGGNAGGLSPGGYFALAGTSSAALATPALMRSAGAAVAAAPPSIRSQSSQRQHSDGSANGAMASGSSSKSHSPATTALAGATPQFDPEATVRLLRDMRQQIFNLAGRLDFERKEHDKTKDQLAQVQAELAKEQKRHGQAAAELTRDHVDDDFDLEASAGLEGRPIHDDEDVTRNAGVDATEPSYNTTTTSGETARTQTTLFSQSHSHGSIATSLEDHDMYEHKERDADRASSSTPGLEYDHRPTGSSSGSSGSFSHLRTIPRSQSSGKKTSAFNSGTFGYDDQLRAVEEADESLRDDVIRQRGEQNKSSSSSSSSSAESHGPPSPPEMIDIEAQMGGDDTVEDDDGDSAFVDEDDDEDDGAQTPELDIEQWNRPEYVRAWSLERATAAAKKSRSRAVRLNKKRQAAADKADANGAAFAASYRGHRFNQPSYEDFFGIMTDIRLPPLPTTSEALDMPPVYSDFDPAVGRVKLSAGKMTSYIAPEVYEVLPPSGLPASFPSQNNGGGLTRSSSLTSAAGRIWGGGSKKPNASASMSSGHSFAPGAGPPPSSANRALANLPKRLSMPAQPAPVQTKRLSATRPLKAFVDRSQVQLPQAAKVADLDFTFATVSGVGPVLQL</sequence>
<feature type="region of interest" description="Disordered" evidence="2">
    <location>
        <begin position="1576"/>
        <end position="1612"/>
    </location>
</feature>
<feature type="compositionally biased region" description="Acidic residues" evidence="2">
    <location>
        <begin position="440"/>
        <end position="451"/>
    </location>
</feature>
<feature type="region of interest" description="Disordered" evidence="2">
    <location>
        <begin position="440"/>
        <end position="468"/>
    </location>
</feature>
<feature type="compositionally biased region" description="Acidic residues" evidence="2">
    <location>
        <begin position="1398"/>
        <end position="1419"/>
    </location>
</feature>
<feature type="compositionally biased region" description="Low complexity" evidence="2">
    <location>
        <begin position="729"/>
        <end position="738"/>
    </location>
</feature>
<feature type="compositionally biased region" description="Low complexity" evidence="2">
    <location>
        <begin position="218"/>
        <end position="235"/>
    </location>
</feature>
<feature type="compositionally biased region" description="Low complexity" evidence="2">
    <location>
        <begin position="1304"/>
        <end position="1314"/>
    </location>
</feature>
<gene>
    <name evidence="3" type="ORF">OC846_005374</name>
</gene>
<feature type="region of interest" description="Disordered" evidence="2">
    <location>
        <begin position="1217"/>
        <end position="1253"/>
    </location>
</feature>
<evidence type="ECO:0000313" key="4">
    <source>
        <dbReference type="Proteomes" id="UP001176517"/>
    </source>
</evidence>